<dbReference type="Proteomes" id="UP000246058">
    <property type="component" value="Chromosome"/>
</dbReference>
<evidence type="ECO:0000259" key="5">
    <source>
        <dbReference type="Pfam" id="PF00460"/>
    </source>
</evidence>
<evidence type="ECO:0000259" key="6">
    <source>
        <dbReference type="Pfam" id="PF06429"/>
    </source>
</evidence>
<dbReference type="NCBIfam" id="TIGR02490">
    <property type="entry name" value="flgF"/>
    <property type="match status" value="1"/>
</dbReference>
<evidence type="ECO:0000256" key="1">
    <source>
        <dbReference type="ARBA" id="ARBA00004117"/>
    </source>
</evidence>
<feature type="domain" description="Flagellar basal-body/hook protein C-terminal" evidence="6">
    <location>
        <begin position="197"/>
        <end position="240"/>
    </location>
</feature>
<dbReference type="OrthoDB" id="9804559at2"/>
<sequence>MQNALFVGVSSQAALQRQLDVIANNMANVSTTGFKSRDTRFQEYLMPVASADSFTGSDRRVSYVIDQGTVLNLSQGAIEQTGNPLNVAIRGEAFLAVQTPQGERYTRNGALEINAQGQIVTSDGNPVLGEGGPIAINAQETGLTIGADGTVSTNFGVRGKLRLVTFANPQRLTSEGGNLYASIAAPRPAGLEARLEPGALERSNVRPVVEMTRLMDLNRTYATVSSMITRLDDLRGTAIRRLADVA</sequence>
<evidence type="ECO:0000313" key="8">
    <source>
        <dbReference type="EMBL" id="AWN36104.1"/>
    </source>
</evidence>
<protein>
    <recommendedName>
        <fullName evidence="4">Flagellar basal-body rod protein FlgF</fullName>
    </recommendedName>
</protein>
<dbReference type="InterPro" id="IPR037925">
    <property type="entry name" value="FlgE/F/G-like"/>
</dbReference>
<reference evidence="8 9" key="1">
    <citation type="submission" date="2018-05" db="EMBL/GenBank/DDBJ databases">
        <title>Complete Genome Sequence of Methylobacterium sp. 17Sr1-43.</title>
        <authorList>
            <person name="Srinivasan S."/>
        </authorList>
    </citation>
    <scope>NUCLEOTIDE SEQUENCE [LARGE SCALE GENOMIC DNA]</scope>
    <source>
        <strain evidence="8 9">17Sr1-43</strain>
    </source>
</reference>
<name>A0A2U8VQY7_9HYPH</name>
<feature type="domain" description="Flagellar hook protein FlgE/F/G-like D1" evidence="7">
    <location>
        <begin position="88"/>
        <end position="152"/>
    </location>
</feature>
<comment type="subunit">
    <text evidence="4">The basal body constitutes a major portion of the flagellar organelle and consists of five rings (E,L,P,S, and M) mounted on a central rod. The rod consists of about 26 subunits of FlgG in the distal portion, and FlgB, FlgC and FlgF are thought to build up the proximal portion of the rod with about 6 subunits each.</text>
</comment>
<dbReference type="AlphaFoldDB" id="A0A2U8VQY7"/>
<keyword evidence="9" id="KW-1185">Reference proteome</keyword>
<dbReference type="Pfam" id="PF06429">
    <property type="entry name" value="Flg_bbr_C"/>
    <property type="match status" value="1"/>
</dbReference>
<dbReference type="Pfam" id="PF00460">
    <property type="entry name" value="Flg_bb_rod"/>
    <property type="match status" value="1"/>
</dbReference>
<dbReference type="KEGG" id="meti:DK427_10510"/>
<evidence type="ECO:0000256" key="2">
    <source>
        <dbReference type="ARBA" id="ARBA00009677"/>
    </source>
</evidence>
<dbReference type="PANTHER" id="PTHR30435">
    <property type="entry name" value="FLAGELLAR PROTEIN"/>
    <property type="match status" value="1"/>
</dbReference>
<organism evidence="8 9">
    <name type="scientific">Methylobacterium radiodurans</name>
    <dbReference type="NCBI Taxonomy" id="2202828"/>
    <lineage>
        <taxon>Bacteria</taxon>
        <taxon>Pseudomonadati</taxon>
        <taxon>Pseudomonadota</taxon>
        <taxon>Alphaproteobacteria</taxon>
        <taxon>Hyphomicrobiales</taxon>
        <taxon>Methylobacteriaceae</taxon>
        <taxon>Methylobacterium</taxon>
    </lineage>
</organism>
<dbReference type="InterPro" id="IPR053967">
    <property type="entry name" value="LlgE_F_G-like_D1"/>
</dbReference>
<dbReference type="NCBIfam" id="TIGR03506">
    <property type="entry name" value="FlgEFG_subfam"/>
    <property type="match status" value="1"/>
</dbReference>
<dbReference type="EMBL" id="CP029551">
    <property type="protein sequence ID" value="AWN36104.1"/>
    <property type="molecule type" value="Genomic_DNA"/>
</dbReference>
<dbReference type="Pfam" id="PF22692">
    <property type="entry name" value="LlgE_F_G_D1"/>
    <property type="match status" value="1"/>
</dbReference>
<proteinExistence type="inferred from homology"/>
<evidence type="ECO:0000259" key="7">
    <source>
        <dbReference type="Pfam" id="PF22692"/>
    </source>
</evidence>
<gene>
    <name evidence="8" type="primary">flgF</name>
    <name evidence="8" type="ORF">DK427_10510</name>
</gene>
<dbReference type="SUPFAM" id="SSF117143">
    <property type="entry name" value="Flagellar hook protein flgE"/>
    <property type="match status" value="1"/>
</dbReference>
<comment type="subcellular location">
    <subcellularLocation>
        <location evidence="1 4">Bacterial flagellum basal body</location>
    </subcellularLocation>
</comment>
<keyword evidence="3 4" id="KW-0975">Bacterial flagellum</keyword>
<dbReference type="InterPro" id="IPR012836">
    <property type="entry name" value="FlgF"/>
</dbReference>
<keyword evidence="8" id="KW-0966">Cell projection</keyword>
<dbReference type="InterPro" id="IPR001444">
    <property type="entry name" value="Flag_bb_rod_N"/>
</dbReference>
<dbReference type="RefSeq" id="WP_109951211.1">
    <property type="nucleotide sequence ID" value="NZ_CP029551.1"/>
</dbReference>
<feature type="domain" description="Flagellar basal body rod protein N-terminal" evidence="5">
    <location>
        <begin position="7"/>
        <end position="35"/>
    </location>
</feature>
<dbReference type="GO" id="GO:0071978">
    <property type="term" value="P:bacterial-type flagellum-dependent swarming motility"/>
    <property type="evidence" value="ECO:0007669"/>
    <property type="project" value="TreeGrafter"/>
</dbReference>
<evidence type="ECO:0000256" key="4">
    <source>
        <dbReference type="RuleBase" id="RU362116"/>
    </source>
</evidence>
<evidence type="ECO:0000256" key="3">
    <source>
        <dbReference type="ARBA" id="ARBA00023143"/>
    </source>
</evidence>
<keyword evidence="8" id="KW-0282">Flagellum</keyword>
<keyword evidence="8" id="KW-0969">Cilium</keyword>
<dbReference type="GO" id="GO:0030694">
    <property type="term" value="C:bacterial-type flagellum basal body, rod"/>
    <property type="evidence" value="ECO:0007669"/>
    <property type="project" value="UniProtKB-UniRule"/>
</dbReference>
<evidence type="ECO:0000313" key="9">
    <source>
        <dbReference type="Proteomes" id="UP000246058"/>
    </source>
</evidence>
<comment type="similarity">
    <text evidence="2 4">Belongs to the flagella basal body rod proteins family.</text>
</comment>
<dbReference type="InterPro" id="IPR020013">
    <property type="entry name" value="Flagellar_FlgE/F/G"/>
</dbReference>
<dbReference type="InterPro" id="IPR010930">
    <property type="entry name" value="Flg_bb/hook_C_dom"/>
</dbReference>
<accession>A0A2U8VQY7</accession>
<dbReference type="PANTHER" id="PTHR30435:SF19">
    <property type="entry name" value="FLAGELLAR BASAL-BODY ROD PROTEIN FLGG"/>
    <property type="match status" value="1"/>
</dbReference>
<dbReference type="NCBIfam" id="NF009331">
    <property type="entry name" value="PRK12689.1"/>
    <property type="match status" value="1"/>
</dbReference>